<evidence type="ECO:0000259" key="6">
    <source>
        <dbReference type="PROSITE" id="PS50970"/>
    </source>
</evidence>
<dbReference type="GO" id="GO:0009086">
    <property type="term" value="P:methionine biosynthetic process"/>
    <property type="evidence" value="ECO:0007669"/>
    <property type="project" value="InterPro"/>
</dbReference>
<gene>
    <name evidence="7" type="ORF">FC60_GL000582</name>
</gene>
<reference evidence="7 8" key="1">
    <citation type="journal article" date="2015" name="Genome Announc.">
        <title>Expanding the biotechnology potential of lactobacilli through comparative genomics of 213 strains and associated genera.</title>
        <authorList>
            <person name="Sun Z."/>
            <person name="Harris H.M."/>
            <person name="McCann A."/>
            <person name="Guo C."/>
            <person name="Argimon S."/>
            <person name="Zhang W."/>
            <person name="Yang X."/>
            <person name="Jeffery I.B."/>
            <person name="Cooney J.C."/>
            <person name="Kagawa T.F."/>
            <person name="Liu W."/>
            <person name="Song Y."/>
            <person name="Salvetti E."/>
            <person name="Wrobel A."/>
            <person name="Rasinkangas P."/>
            <person name="Parkhill J."/>
            <person name="Rea M.C."/>
            <person name="O'Sullivan O."/>
            <person name="Ritari J."/>
            <person name="Douillard F.P."/>
            <person name="Paul Ross R."/>
            <person name="Yang R."/>
            <person name="Briner A.E."/>
            <person name="Felis G.E."/>
            <person name="de Vos W.M."/>
            <person name="Barrangou R."/>
            <person name="Klaenhammer T.R."/>
            <person name="Caufield P.W."/>
            <person name="Cui Y."/>
            <person name="Zhang H."/>
            <person name="O'Toole P.W."/>
        </authorList>
    </citation>
    <scope>NUCLEOTIDE SEQUENCE [LARGE SCALE GENOMIC DNA]</scope>
    <source>
        <strain evidence="7 8">DSM 16045</strain>
    </source>
</reference>
<evidence type="ECO:0000256" key="3">
    <source>
        <dbReference type="ARBA" id="ARBA00022723"/>
    </source>
</evidence>
<dbReference type="InterPro" id="IPR051486">
    <property type="entry name" value="Hcy_S-methyltransferase"/>
</dbReference>
<dbReference type="EMBL" id="AZFN01000017">
    <property type="protein sequence ID" value="KRM01450.1"/>
    <property type="molecule type" value="Genomic_DNA"/>
</dbReference>
<evidence type="ECO:0000256" key="2">
    <source>
        <dbReference type="ARBA" id="ARBA00022679"/>
    </source>
</evidence>
<feature type="domain" description="Hcy-binding" evidence="6">
    <location>
        <begin position="1"/>
        <end position="303"/>
    </location>
</feature>
<keyword evidence="2 5" id="KW-0808">Transferase</keyword>
<dbReference type="GO" id="GO:0033528">
    <property type="term" value="P:S-methylmethionine cycle"/>
    <property type="evidence" value="ECO:0007669"/>
    <property type="project" value="TreeGrafter"/>
</dbReference>
<sequence length="307" mass="33087">MELAELLKEAPIIIDGSMSTPLEIWGAQTDSDLWTAAALIKHPDLVKRVHQAYFEAGARITITDSYQTNVGAFEKHGYGEQAARRLIRLSAQLAQTARDEYEKASGVHNLVAGSIGPYGAYLADGSEYRGDYELSLADYQDFHAPRLEELLAAGVDCLAIETQPKIAEVTAILAWLHDHQISIPVWVSFSLQDPQTISEGTALTQAVEAIQDDPNVLAVGVNCMPVTMATPAVETIAKVASVPIIVYPNSGAQYDPTTKTWQTTTGQTSFAQAAVNWVQAGASIIGGCCTTMPKDILEIRLALAKES</sequence>
<dbReference type="NCBIfam" id="NF007020">
    <property type="entry name" value="PRK09485.1"/>
    <property type="match status" value="1"/>
</dbReference>
<protein>
    <submittedName>
        <fullName evidence="7">Homocysteine S-methyltransferase</fullName>
    </submittedName>
</protein>
<dbReference type="InterPro" id="IPR036589">
    <property type="entry name" value="HCY_dom_sf"/>
</dbReference>
<evidence type="ECO:0000256" key="4">
    <source>
        <dbReference type="ARBA" id="ARBA00022833"/>
    </source>
</evidence>
<proteinExistence type="predicted"/>
<feature type="binding site" evidence="5">
    <location>
        <position position="223"/>
    </location>
    <ligand>
        <name>Zn(2+)</name>
        <dbReference type="ChEBI" id="CHEBI:29105"/>
    </ligand>
</feature>
<feature type="binding site" evidence="5">
    <location>
        <position position="289"/>
    </location>
    <ligand>
        <name>Zn(2+)</name>
        <dbReference type="ChEBI" id="CHEBI:29105"/>
    </ligand>
</feature>
<comment type="caution">
    <text evidence="7">The sequence shown here is derived from an EMBL/GenBank/DDBJ whole genome shotgun (WGS) entry which is preliminary data.</text>
</comment>
<dbReference type="PANTHER" id="PTHR46015">
    <property type="entry name" value="ZGC:172121"/>
    <property type="match status" value="1"/>
</dbReference>
<evidence type="ECO:0000313" key="7">
    <source>
        <dbReference type="EMBL" id="KRM01450.1"/>
    </source>
</evidence>
<evidence type="ECO:0000256" key="1">
    <source>
        <dbReference type="ARBA" id="ARBA00022603"/>
    </source>
</evidence>
<dbReference type="PANTHER" id="PTHR46015:SF1">
    <property type="entry name" value="HOMOCYSTEINE S-METHYLTRANSFERASE-LIKE ISOFORM 1"/>
    <property type="match status" value="1"/>
</dbReference>
<dbReference type="Proteomes" id="UP000051739">
    <property type="component" value="Unassembled WGS sequence"/>
</dbReference>
<dbReference type="InterPro" id="IPR017226">
    <property type="entry name" value="BHMT-like"/>
</dbReference>
<keyword evidence="8" id="KW-1185">Reference proteome</keyword>
<dbReference type="PROSITE" id="PS50970">
    <property type="entry name" value="HCY"/>
    <property type="match status" value="1"/>
</dbReference>
<dbReference type="AlphaFoldDB" id="A0A0R1V7F9"/>
<dbReference type="GO" id="GO:0008270">
    <property type="term" value="F:zinc ion binding"/>
    <property type="evidence" value="ECO:0007669"/>
    <property type="project" value="InterPro"/>
</dbReference>
<dbReference type="RefSeq" id="WP_056937618.1">
    <property type="nucleotide sequence ID" value="NZ_AZFN01000017.1"/>
</dbReference>
<feature type="binding site" evidence="5">
    <location>
        <position position="288"/>
    </location>
    <ligand>
        <name>Zn(2+)</name>
        <dbReference type="ChEBI" id="CHEBI:29105"/>
    </ligand>
</feature>
<organism evidence="7 8">
    <name type="scientific">Limosilactobacillus gastricus DSM 16045</name>
    <dbReference type="NCBI Taxonomy" id="1423749"/>
    <lineage>
        <taxon>Bacteria</taxon>
        <taxon>Bacillati</taxon>
        <taxon>Bacillota</taxon>
        <taxon>Bacilli</taxon>
        <taxon>Lactobacillales</taxon>
        <taxon>Lactobacillaceae</taxon>
        <taxon>Limosilactobacillus</taxon>
    </lineage>
</organism>
<keyword evidence="1 5" id="KW-0489">Methyltransferase</keyword>
<dbReference type="SUPFAM" id="SSF82282">
    <property type="entry name" value="Homocysteine S-methyltransferase"/>
    <property type="match status" value="1"/>
</dbReference>
<keyword evidence="3 5" id="KW-0479">Metal-binding</keyword>
<comment type="cofactor">
    <cofactor evidence="5">
        <name>Zn(2+)</name>
        <dbReference type="ChEBI" id="CHEBI:29105"/>
    </cofactor>
</comment>
<evidence type="ECO:0000313" key="8">
    <source>
        <dbReference type="Proteomes" id="UP000051739"/>
    </source>
</evidence>
<accession>A0A0R1V7F9</accession>
<dbReference type="PIRSF" id="PIRSF037505">
    <property type="entry name" value="Betaine_HMT"/>
    <property type="match status" value="1"/>
</dbReference>
<dbReference type="GO" id="GO:0032259">
    <property type="term" value="P:methylation"/>
    <property type="evidence" value="ECO:0007669"/>
    <property type="project" value="UniProtKB-KW"/>
</dbReference>
<name>A0A0R1V7F9_9LACO</name>
<dbReference type="PATRIC" id="fig|1423749.3.peg.586"/>
<dbReference type="Pfam" id="PF02574">
    <property type="entry name" value="S-methyl_trans"/>
    <property type="match status" value="1"/>
</dbReference>
<evidence type="ECO:0000256" key="5">
    <source>
        <dbReference type="PROSITE-ProRule" id="PRU00333"/>
    </source>
</evidence>
<dbReference type="InterPro" id="IPR003726">
    <property type="entry name" value="HCY_dom"/>
</dbReference>
<dbReference type="GO" id="GO:0008898">
    <property type="term" value="F:S-adenosylmethionine-homocysteine S-methyltransferase activity"/>
    <property type="evidence" value="ECO:0007669"/>
    <property type="project" value="TreeGrafter"/>
</dbReference>
<dbReference type="Gene3D" id="3.20.20.330">
    <property type="entry name" value="Homocysteine-binding-like domain"/>
    <property type="match status" value="1"/>
</dbReference>
<keyword evidence="4 5" id="KW-0862">Zinc</keyword>